<evidence type="ECO:0000256" key="2">
    <source>
        <dbReference type="ARBA" id="ARBA00023136"/>
    </source>
</evidence>
<dbReference type="GO" id="GO:0043165">
    <property type="term" value="P:Gram-negative-bacterium-type cell outer membrane assembly"/>
    <property type="evidence" value="ECO:0007669"/>
    <property type="project" value="UniProtKB-UniRule"/>
</dbReference>
<evidence type="ECO:0000313" key="10">
    <source>
        <dbReference type="Proteomes" id="UP000214600"/>
    </source>
</evidence>
<evidence type="ECO:0000256" key="6">
    <source>
        <dbReference type="HAMAP-Rule" id="MF_01186"/>
    </source>
</evidence>
<evidence type="ECO:0000256" key="1">
    <source>
        <dbReference type="ARBA" id="ARBA00022729"/>
    </source>
</evidence>
<evidence type="ECO:0000313" key="8">
    <source>
        <dbReference type="EMBL" id="OXI47949.1"/>
    </source>
</evidence>
<accession>A0A228J0N2</accession>
<keyword evidence="1 6" id="KW-0732">Signal</keyword>
<feature type="signal peptide" evidence="7">
    <location>
        <begin position="1"/>
        <end position="19"/>
    </location>
</feature>
<evidence type="ECO:0000256" key="4">
    <source>
        <dbReference type="ARBA" id="ARBA00023237"/>
    </source>
</evidence>
<keyword evidence="2 6" id="KW-0472">Membrane</keyword>
<dbReference type="GO" id="GO:1990351">
    <property type="term" value="C:transporter complex"/>
    <property type="evidence" value="ECO:0007669"/>
    <property type="project" value="TreeGrafter"/>
</dbReference>
<comment type="subunit">
    <text evidence="6">Component of the lipopolysaccharide transport and assembly complex. Interacts with LptD.</text>
</comment>
<organism evidence="8 10">
    <name type="scientific">Burkholderia aenigmatica</name>
    <dbReference type="NCBI Taxonomy" id="2015348"/>
    <lineage>
        <taxon>Bacteria</taxon>
        <taxon>Pseudomonadati</taxon>
        <taxon>Pseudomonadota</taxon>
        <taxon>Betaproteobacteria</taxon>
        <taxon>Burkholderiales</taxon>
        <taxon>Burkholderiaceae</taxon>
        <taxon>Burkholderia</taxon>
        <taxon>Burkholderia cepacia complex</taxon>
    </lineage>
</organism>
<dbReference type="GeneID" id="99657788"/>
<dbReference type="Proteomes" id="UP000214600">
    <property type="component" value="Unassembled WGS sequence"/>
</dbReference>
<dbReference type="PROSITE" id="PS51257">
    <property type="entry name" value="PROKAR_LIPOPROTEIN"/>
    <property type="match status" value="1"/>
</dbReference>
<keyword evidence="3 6" id="KW-0564">Palmitate</keyword>
<proteinExistence type="inferred from homology"/>
<reference evidence="8" key="2">
    <citation type="submission" date="2017-06" db="EMBL/GenBank/DDBJ databases">
        <authorList>
            <person name="Kim H.J."/>
            <person name="Triplett B.A."/>
        </authorList>
    </citation>
    <scope>NUCLEOTIDE SEQUENCE [LARGE SCALE GENOMIC DNA]</scope>
    <source>
        <strain evidence="8">AU17325</strain>
    </source>
</reference>
<evidence type="ECO:0000256" key="5">
    <source>
        <dbReference type="ARBA" id="ARBA00023288"/>
    </source>
</evidence>
<evidence type="ECO:0000256" key="3">
    <source>
        <dbReference type="ARBA" id="ARBA00023139"/>
    </source>
</evidence>
<accession>A0A6P2IHJ9</accession>
<dbReference type="PANTHER" id="PTHR38098">
    <property type="entry name" value="LPS-ASSEMBLY LIPOPROTEIN LPTE"/>
    <property type="match status" value="1"/>
</dbReference>
<feature type="chain" id="PRO_5033293560" description="LPS-assembly lipoprotein LptE" evidence="7">
    <location>
        <begin position="20"/>
        <end position="184"/>
    </location>
</feature>
<comment type="function">
    <text evidence="6">Together with LptD, is involved in the assembly of lipopolysaccharide (LPS) at the surface of the outer membrane. Required for the proper assembly of LptD. Binds LPS and may serve as the LPS recognition site at the outer membrane.</text>
</comment>
<gene>
    <name evidence="6" type="primary">lptE</name>
    <name evidence="9" type="ORF">BLA13014_01129</name>
    <name evidence="8" type="ORF">CFB84_03010</name>
</gene>
<reference evidence="9 11" key="4">
    <citation type="submission" date="2019-09" db="EMBL/GenBank/DDBJ databases">
        <authorList>
            <person name="Depoorter E."/>
        </authorList>
    </citation>
    <scope>NUCLEOTIDE SEQUENCE [LARGE SCALE GENOMIC DNA]</scope>
    <source>
        <strain evidence="9">LMG 13014</strain>
    </source>
</reference>
<dbReference type="PANTHER" id="PTHR38098:SF1">
    <property type="entry name" value="LPS-ASSEMBLY LIPOPROTEIN LPTE"/>
    <property type="match status" value="1"/>
</dbReference>
<keyword evidence="4 6" id="KW-0998">Cell outer membrane</keyword>
<keyword evidence="5 6" id="KW-0449">Lipoprotein</keyword>
<name>A0A228J0N2_9BURK</name>
<protein>
    <recommendedName>
        <fullName evidence="6">LPS-assembly lipoprotein LptE</fullName>
    </recommendedName>
</protein>
<reference evidence="8 10" key="3">
    <citation type="submission" date="2017-08" db="EMBL/GenBank/DDBJ databases">
        <title>WGS of novel Burkholderia cepaca complex species.</title>
        <authorList>
            <person name="Lipuma J."/>
            <person name="Spilker T."/>
        </authorList>
    </citation>
    <scope>NUCLEOTIDE SEQUENCE [LARGE SCALE GENOMIC DNA]</scope>
    <source>
        <strain evidence="8 10">AU17325</strain>
    </source>
</reference>
<dbReference type="GO" id="GO:0001530">
    <property type="term" value="F:lipopolysaccharide binding"/>
    <property type="evidence" value="ECO:0007669"/>
    <property type="project" value="TreeGrafter"/>
</dbReference>
<comment type="subcellular location">
    <subcellularLocation>
        <location evidence="6">Cell outer membrane</location>
        <topology evidence="6">Lipid-anchor</topology>
    </subcellularLocation>
</comment>
<reference evidence="10" key="1">
    <citation type="submission" date="2017-06" db="EMBL/GenBank/DDBJ databases">
        <authorList>
            <person name="LiPuma J."/>
            <person name="Spilker T."/>
        </authorList>
    </citation>
    <scope>NUCLEOTIDE SEQUENCE [LARGE SCALE GENOMIC DNA]</scope>
    <source>
        <strain evidence="10">AU17325</strain>
    </source>
</reference>
<evidence type="ECO:0000313" key="11">
    <source>
        <dbReference type="Proteomes" id="UP000494261"/>
    </source>
</evidence>
<dbReference type="AlphaFoldDB" id="A0A228J0N2"/>
<dbReference type="EMBL" id="NKFA01000003">
    <property type="protein sequence ID" value="OXI47949.1"/>
    <property type="molecule type" value="Genomic_DNA"/>
</dbReference>
<dbReference type="GO" id="GO:0009279">
    <property type="term" value="C:cell outer membrane"/>
    <property type="evidence" value="ECO:0007669"/>
    <property type="project" value="UniProtKB-SubCell"/>
</dbReference>
<evidence type="ECO:0000313" key="9">
    <source>
        <dbReference type="EMBL" id="VWB29604.1"/>
    </source>
</evidence>
<dbReference type="EMBL" id="CABVQC010000005">
    <property type="protein sequence ID" value="VWB29604.1"/>
    <property type="molecule type" value="Genomic_DNA"/>
</dbReference>
<dbReference type="OrthoDB" id="5298094at2"/>
<dbReference type="Pfam" id="PF04390">
    <property type="entry name" value="LptE"/>
    <property type="match status" value="1"/>
</dbReference>
<comment type="similarity">
    <text evidence="6">Belongs to the LptE lipoprotein family.</text>
</comment>
<dbReference type="Gene3D" id="3.30.160.150">
    <property type="entry name" value="Lipoprotein like domain"/>
    <property type="match status" value="1"/>
</dbReference>
<dbReference type="GO" id="GO:0015920">
    <property type="term" value="P:lipopolysaccharide transport"/>
    <property type="evidence" value="ECO:0007669"/>
    <property type="project" value="TreeGrafter"/>
</dbReference>
<evidence type="ECO:0000256" key="7">
    <source>
        <dbReference type="SAM" id="SignalP"/>
    </source>
</evidence>
<sequence length="184" mass="20044">MIRRSFLMLAVGSAVALSACGFQLRGQQDYAFKRLLIAGAPPPVEARLVRLVEAGSDTKIVQSAGDADAVLTMWESRSLNTLTLNKYGSAQEYALFYTLRYQLTSKDGTVLIPMSAIALNRAMTYSDQYTNAKAQESELLYGDMQNDAVDQLMRRLAIVHSLTPAPEDVVPGVAPRAPLPPPPL</sequence>
<dbReference type="InterPro" id="IPR007485">
    <property type="entry name" value="LPS_assembly_LptE"/>
</dbReference>
<dbReference type="Proteomes" id="UP000494261">
    <property type="component" value="Unassembled WGS sequence"/>
</dbReference>
<dbReference type="HAMAP" id="MF_01186">
    <property type="entry name" value="LPS_assembly_LptE"/>
    <property type="match status" value="1"/>
</dbReference>
<dbReference type="RefSeq" id="WP_089449893.1">
    <property type="nucleotide sequence ID" value="NZ_CABVQC010000005.1"/>
</dbReference>